<keyword evidence="17" id="KW-0464">Manganese</keyword>
<evidence type="ECO:0000259" key="22">
    <source>
        <dbReference type="PROSITE" id="PS50160"/>
    </source>
</evidence>
<evidence type="ECO:0000313" key="23">
    <source>
        <dbReference type="EMBL" id="MDO6413022.1"/>
    </source>
</evidence>
<dbReference type="PANTHER" id="PTHR42705:SF2">
    <property type="entry name" value="BIFUNCTIONAL NON-HOMOLOGOUS END JOINING PROTEIN LIGD"/>
    <property type="match status" value="1"/>
</dbReference>
<keyword evidence="5" id="KW-0548">Nucleotidyltransferase</keyword>
<dbReference type="CDD" id="cd07906">
    <property type="entry name" value="Adenylation_DNA_ligase_LigD_LigC"/>
    <property type="match status" value="1"/>
</dbReference>
<dbReference type="PROSITE" id="PS50160">
    <property type="entry name" value="DNA_LIGASE_A3"/>
    <property type="match status" value="1"/>
</dbReference>
<dbReference type="Gene3D" id="3.90.920.10">
    <property type="entry name" value="DNA primase, PRIM domain"/>
    <property type="match status" value="1"/>
</dbReference>
<evidence type="ECO:0000256" key="19">
    <source>
        <dbReference type="ARBA" id="ARBA00029943"/>
    </source>
</evidence>
<dbReference type="NCBIfam" id="TIGR02776">
    <property type="entry name" value="NHEJ_ligase_prk"/>
    <property type="match status" value="1"/>
</dbReference>
<keyword evidence="15" id="KW-0233">DNA recombination</keyword>
<evidence type="ECO:0000256" key="7">
    <source>
        <dbReference type="ARBA" id="ARBA00022723"/>
    </source>
</evidence>
<dbReference type="NCBIfam" id="TIGR02779">
    <property type="entry name" value="NHEJ_ligase_lig"/>
    <property type="match status" value="1"/>
</dbReference>
<evidence type="ECO:0000256" key="16">
    <source>
        <dbReference type="ARBA" id="ARBA00023204"/>
    </source>
</evidence>
<keyword evidence="3 23" id="KW-0436">Ligase</keyword>
<dbReference type="GO" id="GO:0003910">
    <property type="term" value="F:DNA ligase (ATP) activity"/>
    <property type="evidence" value="ECO:0007669"/>
    <property type="project" value="UniProtKB-EC"/>
</dbReference>
<dbReference type="InterPro" id="IPR014146">
    <property type="entry name" value="LigD_ligase_dom"/>
</dbReference>
<dbReference type="CDD" id="cd07971">
    <property type="entry name" value="OBF_DNA_ligase_LigD"/>
    <property type="match status" value="1"/>
</dbReference>
<evidence type="ECO:0000256" key="20">
    <source>
        <dbReference type="ARBA" id="ARBA00034003"/>
    </source>
</evidence>
<evidence type="ECO:0000256" key="1">
    <source>
        <dbReference type="ARBA" id="ARBA00001936"/>
    </source>
</evidence>
<keyword evidence="12" id="KW-0067">ATP-binding</keyword>
<dbReference type="Pfam" id="PF01068">
    <property type="entry name" value="DNA_ligase_A_M"/>
    <property type="match status" value="1"/>
</dbReference>
<evidence type="ECO:0000313" key="24">
    <source>
        <dbReference type="Proteomes" id="UP001169764"/>
    </source>
</evidence>
<evidence type="ECO:0000256" key="15">
    <source>
        <dbReference type="ARBA" id="ARBA00023172"/>
    </source>
</evidence>
<dbReference type="Gene3D" id="3.30.470.30">
    <property type="entry name" value="DNA ligase/mRNA capping enzyme"/>
    <property type="match status" value="1"/>
</dbReference>
<evidence type="ECO:0000256" key="12">
    <source>
        <dbReference type="ARBA" id="ARBA00022840"/>
    </source>
</evidence>
<keyword evidence="18" id="KW-0511">Multifunctional enzyme</keyword>
<keyword evidence="7" id="KW-0479">Metal-binding</keyword>
<evidence type="ECO:0000256" key="8">
    <source>
        <dbReference type="ARBA" id="ARBA00022741"/>
    </source>
</evidence>
<dbReference type="InterPro" id="IPR014144">
    <property type="entry name" value="LigD_PE_domain"/>
</dbReference>
<dbReference type="NCBIfam" id="TIGR02777">
    <property type="entry name" value="LigD_PE_dom"/>
    <property type="match status" value="1"/>
</dbReference>
<dbReference type="RefSeq" id="WP_303539346.1">
    <property type="nucleotide sequence ID" value="NZ_JAUOTP010000001.1"/>
</dbReference>
<evidence type="ECO:0000256" key="5">
    <source>
        <dbReference type="ARBA" id="ARBA00022695"/>
    </source>
</evidence>
<dbReference type="Pfam" id="PF13298">
    <property type="entry name" value="LigD_N"/>
    <property type="match status" value="1"/>
</dbReference>
<feature type="domain" description="ATP-dependent DNA ligase family profile" evidence="22">
    <location>
        <begin position="337"/>
        <end position="420"/>
    </location>
</feature>
<accession>A0ABT8Y4U8</accession>
<dbReference type="NCBIfam" id="TIGR02778">
    <property type="entry name" value="ligD_pol"/>
    <property type="match status" value="1"/>
</dbReference>
<evidence type="ECO:0000256" key="17">
    <source>
        <dbReference type="ARBA" id="ARBA00023211"/>
    </source>
</evidence>
<keyword evidence="6" id="KW-0540">Nuclease</keyword>
<evidence type="ECO:0000256" key="6">
    <source>
        <dbReference type="ARBA" id="ARBA00022722"/>
    </source>
</evidence>
<protein>
    <recommendedName>
        <fullName evidence="2">DNA ligase (ATP)</fullName>
        <ecNumber evidence="2">6.5.1.1</ecNumber>
    </recommendedName>
    <alternativeName>
        <fullName evidence="19">NHEJ DNA polymerase</fullName>
    </alternativeName>
</protein>
<gene>
    <name evidence="23" type="primary">ligD</name>
    <name evidence="23" type="ORF">Q4F19_01375</name>
</gene>
<keyword evidence="13" id="KW-0239">DNA-directed DNA polymerase</keyword>
<sequence length="867" mass="94583">MARAAPAADPLATYNAKRDFKKTAEPAGTIGAAGSHLFMVQKHDATRLHWDFRLELDGVLKSWAVTRGPSLDPDDKRLAVRTEDHPLGYATFEGTIPKGEYGGGTVMLWDRGTWTPHPDKDPRKTILEGHLHFTLQGERMKGEWLMIRLKPRPGEKRENWLLRKIQDEFAGGSGDLVDQALTSVETGRTMVEIAAGAGGKSVWHSDQAADQQTEVATAEPLSKKKAKKPGKALPLAAFREPQLATLVDHVPTGSDWIHEVKYDGYRTLLAIGGGKAKAFTRTGLDWSDRFSPIVAAAAALPGSALIDGEVVALDAQGHPSFQALQASLKGGGGTLAYFAFDILEQDGADLTALSNLDRKARLAALLEGVDAPFHYADHIAGQGEKLFASLCGQGLEGIISKRADAPYRVGRRSQSWLKIKCIHRQEFVIVGWTPSDKGRGFRSLLLGLHENGALRYAGKAGTGFDMKTIDMLMERMAPLEQKTATVPAPRAAVRGAHWIAPKLVAEVAFTEFTDEGVLRHPSFIALREDKPASEVVLETPSPVRPELVEAPSSSSSNAKKKKSGASTSSTQAEEKKGKATPSPVTITNPDRVIYPESGLTKGQLADYYLRIVDPMLEWLGDRPVSLVRCPQGRAKACFFQKHDAGSFGDAVKHVPIREKDGHDEPYLYLDDAKGLLTCVQMGAIEFHGWGSKVADVEMPDRLVFDLDPDEGLGFDAVRRAASQLRDVLGEMGLASWPLLSGGKGVHVVVPLDASRAWPEVKDFASRFARAISEAHPDRFTANMKKTERKGRIFLDWLRNQRGATAVLPYSARARTNAPVAAPITWDELEETESGGRFTILDVEELLKRAGSKALKGWAQAKQRLPEL</sequence>
<reference evidence="23" key="1">
    <citation type="submission" date="2023-07" db="EMBL/GenBank/DDBJ databases">
        <authorList>
            <person name="Kim M."/>
        </authorList>
    </citation>
    <scope>NUCLEOTIDE SEQUENCE</scope>
    <source>
        <strain evidence="23">BIUV-7</strain>
    </source>
</reference>
<dbReference type="NCBIfam" id="NF004628">
    <property type="entry name" value="PRK05972.1"/>
    <property type="match status" value="1"/>
</dbReference>
<organism evidence="23 24">
    <name type="scientific">Sphingomonas natans</name>
    <dbReference type="NCBI Taxonomy" id="3063330"/>
    <lineage>
        <taxon>Bacteria</taxon>
        <taxon>Pseudomonadati</taxon>
        <taxon>Pseudomonadota</taxon>
        <taxon>Alphaproteobacteria</taxon>
        <taxon>Sphingomonadales</taxon>
        <taxon>Sphingomonadaceae</taxon>
        <taxon>Sphingomonas</taxon>
    </lineage>
</organism>
<evidence type="ECO:0000256" key="18">
    <source>
        <dbReference type="ARBA" id="ARBA00023268"/>
    </source>
</evidence>
<dbReference type="InterPro" id="IPR014143">
    <property type="entry name" value="NHEJ_ligase_prk"/>
</dbReference>
<name>A0ABT8Y4U8_9SPHN</name>
<dbReference type="EC" id="6.5.1.1" evidence="2"/>
<comment type="catalytic activity">
    <reaction evidence="20">
        <text>ATP + (deoxyribonucleotide)n-3'-hydroxyl + 5'-phospho-(deoxyribonucleotide)m = (deoxyribonucleotide)n+m + AMP + diphosphate.</text>
        <dbReference type="EC" id="6.5.1.1"/>
    </reaction>
</comment>
<keyword evidence="11" id="KW-0269">Exonuclease</keyword>
<evidence type="ECO:0000256" key="11">
    <source>
        <dbReference type="ARBA" id="ARBA00022839"/>
    </source>
</evidence>
<evidence type="ECO:0000256" key="21">
    <source>
        <dbReference type="SAM" id="MobiDB-lite"/>
    </source>
</evidence>
<keyword evidence="9" id="KW-0227">DNA damage</keyword>
<keyword evidence="14" id="KW-0238">DNA-binding</keyword>
<dbReference type="SUPFAM" id="SSF50249">
    <property type="entry name" value="Nucleic acid-binding proteins"/>
    <property type="match status" value="1"/>
</dbReference>
<dbReference type="InterPro" id="IPR033651">
    <property type="entry name" value="PaeLigD_Pol-like"/>
</dbReference>
<dbReference type="InterPro" id="IPR012340">
    <property type="entry name" value="NA-bd_OB-fold"/>
</dbReference>
<feature type="region of interest" description="Disordered" evidence="21">
    <location>
        <begin position="535"/>
        <end position="592"/>
    </location>
</feature>
<dbReference type="Gene3D" id="2.40.50.140">
    <property type="entry name" value="Nucleic acid-binding proteins"/>
    <property type="match status" value="1"/>
</dbReference>
<keyword evidence="10" id="KW-0378">Hydrolase</keyword>
<dbReference type="CDD" id="cd04862">
    <property type="entry name" value="PaeLigD_Pol_like"/>
    <property type="match status" value="1"/>
</dbReference>
<evidence type="ECO:0000256" key="3">
    <source>
        <dbReference type="ARBA" id="ARBA00022598"/>
    </source>
</evidence>
<dbReference type="InterPro" id="IPR012310">
    <property type="entry name" value="DNA_ligase_ATP-dep_cent"/>
</dbReference>
<comment type="caution">
    <text evidence="23">The sequence shown here is derived from an EMBL/GenBank/DDBJ whole genome shotgun (WGS) entry which is preliminary data.</text>
</comment>
<evidence type="ECO:0000256" key="13">
    <source>
        <dbReference type="ARBA" id="ARBA00022932"/>
    </source>
</evidence>
<dbReference type="Gene3D" id="3.30.1490.70">
    <property type="match status" value="1"/>
</dbReference>
<dbReference type="Proteomes" id="UP001169764">
    <property type="component" value="Unassembled WGS sequence"/>
</dbReference>
<dbReference type="InterPro" id="IPR012309">
    <property type="entry name" value="DNA_ligase_ATP-dep_C"/>
</dbReference>
<evidence type="ECO:0000256" key="2">
    <source>
        <dbReference type="ARBA" id="ARBA00012727"/>
    </source>
</evidence>
<keyword evidence="4" id="KW-0808">Transferase</keyword>
<proteinExistence type="predicted"/>
<comment type="cofactor">
    <cofactor evidence="1">
        <name>Mn(2+)</name>
        <dbReference type="ChEBI" id="CHEBI:29035"/>
    </cofactor>
</comment>
<evidence type="ECO:0000256" key="10">
    <source>
        <dbReference type="ARBA" id="ARBA00022801"/>
    </source>
</evidence>
<dbReference type="Pfam" id="PF04679">
    <property type="entry name" value="DNA_ligase_A_C"/>
    <property type="match status" value="1"/>
</dbReference>
<dbReference type="InterPro" id="IPR052171">
    <property type="entry name" value="NHEJ_LigD"/>
</dbReference>
<dbReference type="EMBL" id="JAUOTP010000001">
    <property type="protein sequence ID" value="MDO6413022.1"/>
    <property type="molecule type" value="Genomic_DNA"/>
</dbReference>
<dbReference type="InterPro" id="IPR014145">
    <property type="entry name" value="LigD_pol_dom"/>
</dbReference>
<evidence type="ECO:0000256" key="14">
    <source>
        <dbReference type="ARBA" id="ARBA00023125"/>
    </source>
</evidence>
<keyword evidence="8" id="KW-0547">Nucleotide-binding</keyword>
<feature type="region of interest" description="Disordered" evidence="21">
    <location>
        <begin position="202"/>
        <end position="230"/>
    </location>
</feature>
<keyword evidence="24" id="KW-1185">Reference proteome</keyword>
<evidence type="ECO:0000256" key="9">
    <source>
        <dbReference type="ARBA" id="ARBA00022763"/>
    </source>
</evidence>
<dbReference type="SUPFAM" id="SSF56091">
    <property type="entry name" value="DNA ligase/mRNA capping enzyme, catalytic domain"/>
    <property type="match status" value="1"/>
</dbReference>
<dbReference type="PANTHER" id="PTHR42705">
    <property type="entry name" value="BIFUNCTIONAL NON-HOMOLOGOUS END JOINING PROTEIN LIGD"/>
    <property type="match status" value="1"/>
</dbReference>
<keyword evidence="16" id="KW-0234">DNA repair</keyword>
<dbReference type="Pfam" id="PF21686">
    <property type="entry name" value="LigD_Prim-Pol"/>
    <property type="match status" value="1"/>
</dbReference>
<evidence type="ECO:0000256" key="4">
    <source>
        <dbReference type="ARBA" id="ARBA00022679"/>
    </source>
</evidence>